<dbReference type="Proteomes" id="UP000224567">
    <property type="component" value="Unassembled WGS sequence"/>
</dbReference>
<dbReference type="STRING" id="33114.A0A2G2W9K0"/>
<dbReference type="OrthoDB" id="767768at2759"/>
<evidence type="ECO:0000313" key="2">
    <source>
        <dbReference type="Proteomes" id="UP000224567"/>
    </source>
</evidence>
<evidence type="ECO:0000313" key="1">
    <source>
        <dbReference type="EMBL" id="PHT41887.1"/>
    </source>
</evidence>
<dbReference type="Pfam" id="PF05097">
    <property type="entry name" value="DUF688"/>
    <property type="match status" value="1"/>
</dbReference>
<name>A0A2G2W9K0_CAPBA</name>
<accession>A0A2G2W9K0</accession>
<sequence length="495" mass="57041">MKDGYYMTQVIVREEAIAKAEELISIQRSFEAFFLKAYVLLETSPDSESSLYVIQLLVEALRCLSDDLWKGQGSFPFNVDKLDNAIDCYTNALNIKHTRAHQGLARVYHLKDQRKLAYDEMKKLIEKAKYNASACEKRSEYCDREMEKSDLCMATKLDPLRTYPYIYKAACKLPLAYFHAILFEYLVIAVFCQVGSAYEKMSSPHVYNDGKIMQWFSHHIQYLEIPTYMEKQLQESEEEKKQKCTRKLDFSAPLLSTRRSSEKSLSCSNIPPQLSIDIFSRVPFSWEQRPGKPKEMGVTNIEIVPPPKLPPCMWHTRKDQLATSTTTNNNNKSYDGDIDNDDHDNYVGNIDNQDVYSDALDVFSLGDESIDMLDGTENRKSNMEVDDEEPNCDWNANKPAVPNFIIQRFLKDAKELAISSALENTRKRILEDEQNERRPCNFSSKAVSCGFDMFIPWRIKPKPCCVKNSVVAASPRMRPQWTNRDNYASDADSKF</sequence>
<dbReference type="AlphaFoldDB" id="A0A2G2W9K0"/>
<keyword evidence="2" id="KW-1185">Reference proteome</keyword>
<dbReference type="GO" id="GO:0010105">
    <property type="term" value="P:negative regulation of ethylene-activated signaling pathway"/>
    <property type="evidence" value="ECO:0007669"/>
    <property type="project" value="InterPro"/>
</dbReference>
<proteinExistence type="predicted"/>
<organism evidence="1 2">
    <name type="scientific">Capsicum baccatum</name>
    <name type="common">Peruvian pepper</name>
    <dbReference type="NCBI Taxonomy" id="33114"/>
    <lineage>
        <taxon>Eukaryota</taxon>
        <taxon>Viridiplantae</taxon>
        <taxon>Streptophyta</taxon>
        <taxon>Embryophyta</taxon>
        <taxon>Tracheophyta</taxon>
        <taxon>Spermatophyta</taxon>
        <taxon>Magnoliopsida</taxon>
        <taxon>eudicotyledons</taxon>
        <taxon>Gunneridae</taxon>
        <taxon>Pentapetalae</taxon>
        <taxon>asterids</taxon>
        <taxon>lamiids</taxon>
        <taxon>Solanales</taxon>
        <taxon>Solanaceae</taxon>
        <taxon>Solanoideae</taxon>
        <taxon>Capsiceae</taxon>
        <taxon>Capsicum</taxon>
    </lineage>
</organism>
<comment type="caution">
    <text evidence="1">The sequence shown here is derived from an EMBL/GenBank/DDBJ whole genome shotgun (WGS) entry which is preliminary data.</text>
</comment>
<dbReference type="PANTHER" id="PTHR44203">
    <property type="entry name" value="ETO1-RELATED"/>
    <property type="match status" value="1"/>
</dbReference>
<dbReference type="EMBL" id="MLFT02000008">
    <property type="protein sequence ID" value="PHT41887.1"/>
    <property type="molecule type" value="Genomic_DNA"/>
</dbReference>
<dbReference type="InterPro" id="IPR007789">
    <property type="entry name" value="DUF688"/>
</dbReference>
<protein>
    <submittedName>
        <fullName evidence="1">Ethylene-overproduction protein 1</fullName>
    </submittedName>
</protein>
<dbReference type="Gene3D" id="1.25.40.10">
    <property type="entry name" value="Tetratricopeptide repeat domain"/>
    <property type="match status" value="1"/>
</dbReference>
<dbReference type="PANTHER" id="PTHR44203:SF8">
    <property type="entry name" value="ETHYLENE-OVERPRODUCTION PROTEIN 1"/>
    <property type="match status" value="1"/>
</dbReference>
<reference evidence="1 2" key="1">
    <citation type="journal article" date="2017" name="Genome Biol.">
        <title>New reference genome sequences of hot pepper reveal the massive evolution of plant disease-resistance genes by retroduplication.</title>
        <authorList>
            <person name="Kim S."/>
            <person name="Park J."/>
            <person name="Yeom S.I."/>
            <person name="Kim Y.M."/>
            <person name="Seo E."/>
            <person name="Kim K.T."/>
            <person name="Kim M.S."/>
            <person name="Lee J.M."/>
            <person name="Cheong K."/>
            <person name="Shin H.S."/>
            <person name="Kim S.B."/>
            <person name="Han K."/>
            <person name="Lee J."/>
            <person name="Park M."/>
            <person name="Lee H.A."/>
            <person name="Lee H.Y."/>
            <person name="Lee Y."/>
            <person name="Oh S."/>
            <person name="Lee J.H."/>
            <person name="Choi E."/>
            <person name="Choi E."/>
            <person name="Lee S.E."/>
            <person name="Jeon J."/>
            <person name="Kim H."/>
            <person name="Choi G."/>
            <person name="Song H."/>
            <person name="Lee J."/>
            <person name="Lee S.C."/>
            <person name="Kwon J.K."/>
            <person name="Lee H.Y."/>
            <person name="Koo N."/>
            <person name="Hong Y."/>
            <person name="Kim R.W."/>
            <person name="Kang W.H."/>
            <person name="Huh J.H."/>
            <person name="Kang B.C."/>
            <person name="Yang T.J."/>
            <person name="Lee Y.H."/>
            <person name="Bennetzen J.L."/>
            <person name="Choi D."/>
        </authorList>
    </citation>
    <scope>NUCLEOTIDE SEQUENCE [LARGE SCALE GENOMIC DNA]</scope>
    <source>
        <strain evidence="2">cv. PBC81</strain>
    </source>
</reference>
<dbReference type="InterPro" id="IPR011990">
    <property type="entry name" value="TPR-like_helical_dom_sf"/>
</dbReference>
<gene>
    <name evidence="1" type="ORF">CQW23_20741</name>
</gene>
<dbReference type="InterPro" id="IPR044631">
    <property type="entry name" value="ETO1-like"/>
</dbReference>
<reference evidence="2" key="2">
    <citation type="journal article" date="2017" name="J. Anim. Genet.">
        <title>Multiple reference genome sequences of hot pepper reveal the massive evolution of plant disease resistance genes by retroduplication.</title>
        <authorList>
            <person name="Kim S."/>
            <person name="Park J."/>
            <person name="Yeom S.-I."/>
            <person name="Kim Y.-M."/>
            <person name="Seo E."/>
            <person name="Kim K.-T."/>
            <person name="Kim M.-S."/>
            <person name="Lee J.M."/>
            <person name="Cheong K."/>
            <person name="Shin H.-S."/>
            <person name="Kim S.-B."/>
            <person name="Han K."/>
            <person name="Lee J."/>
            <person name="Park M."/>
            <person name="Lee H.-A."/>
            <person name="Lee H.-Y."/>
            <person name="Lee Y."/>
            <person name="Oh S."/>
            <person name="Lee J.H."/>
            <person name="Choi E."/>
            <person name="Choi E."/>
            <person name="Lee S.E."/>
            <person name="Jeon J."/>
            <person name="Kim H."/>
            <person name="Choi G."/>
            <person name="Song H."/>
            <person name="Lee J."/>
            <person name="Lee S.-C."/>
            <person name="Kwon J.-K."/>
            <person name="Lee H.-Y."/>
            <person name="Koo N."/>
            <person name="Hong Y."/>
            <person name="Kim R.W."/>
            <person name="Kang W.-H."/>
            <person name="Huh J.H."/>
            <person name="Kang B.-C."/>
            <person name="Yang T.-J."/>
            <person name="Lee Y.-H."/>
            <person name="Bennetzen J.L."/>
            <person name="Choi D."/>
        </authorList>
    </citation>
    <scope>NUCLEOTIDE SEQUENCE [LARGE SCALE GENOMIC DNA]</scope>
    <source>
        <strain evidence="2">cv. PBC81</strain>
    </source>
</reference>